<evidence type="ECO:0000313" key="27">
    <source>
        <dbReference type="Proteomes" id="UP000014500"/>
    </source>
</evidence>
<reference evidence="27" key="1">
    <citation type="submission" date="2011-05" db="EMBL/GenBank/DDBJ databases">
        <authorList>
            <person name="Richards S.R."/>
            <person name="Qu J."/>
            <person name="Jiang H."/>
            <person name="Jhangiani S.N."/>
            <person name="Agravi P."/>
            <person name="Goodspeed R."/>
            <person name="Gross S."/>
            <person name="Mandapat C."/>
            <person name="Jackson L."/>
            <person name="Mathew T."/>
            <person name="Pu L."/>
            <person name="Thornton R."/>
            <person name="Saada N."/>
            <person name="Wilczek-Boney K.B."/>
            <person name="Lee S."/>
            <person name="Kovar C."/>
            <person name="Wu Y."/>
            <person name="Scherer S.E."/>
            <person name="Worley K.C."/>
            <person name="Muzny D.M."/>
            <person name="Gibbs R."/>
        </authorList>
    </citation>
    <scope>NUCLEOTIDE SEQUENCE</scope>
    <source>
        <strain evidence="27">Brora</strain>
    </source>
</reference>
<evidence type="ECO:0000256" key="4">
    <source>
        <dbReference type="ARBA" id="ARBA00022448"/>
    </source>
</evidence>
<feature type="region of interest" description="Disordered" evidence="23">
    <location>
        <begin position="1419"/>
        <end position="1441"/>
    </location>
</feature>
<dbReference type="PANTHER" id="PTHR23138">
    <property type="entry name" value="RAN BINDING PROTEIN"/>
    <property type="match status" value="1"/>
</dbReference>
<dbReference type="SUPFAM" id="SSF48452">
    <property type="entry name" value="TPR-like"/>
    <property type="match status" value="1"/>
</dbReference>
<evidence type="ECO:0000256" key="6">
    <source>
        <dbReference type="ARBA" id="ARBA00022723"/>
    </source>
</evidence>
<keyword evidence="5" id="KW-0597">Phosphoprotein</keyword>
<evidence type="ECO:0000256" key="22">
    <source>
        <dbReference type="PROSITE-ProRule" id="PRU00339"/>
    </source>
</evidence>
<feature type="domain" description="RanBD1" evidence="24">
    <location>
        <begin position="2040"/>
        <end position="2172"/>
    </location>
</feature>
<keyword evidence="22" id="KW-0802">TPR repeat</keyword>
<evidence type="ECO:0000256" key="2">
    <source>
        <dbReference type="ARBA" id="ARBA00004126"/>
    </source>
</evidence>
<feature type="region of interest" description="Disordered" evidence="23">
    <location>
        <begin position="1195"/>
        <end position="1233"/>
    </location>
</feature>
<dbReference type="InterPro" id="IPR045256">
    <property type="entry name" value="RanBP1_RanBD"/>
</dbReference>
<dbReference type="FunFam" id="2.30.29.30:FF:000018">
    <property type="entry name" value="E3 SUMO-protein ligase RanBP2"/>
    <property type="match status" value="4"/>
</dbReference>
<name>T1IZQ7_STRMM</name>
<dbReference type="InterPro" id="IPR019734">
    <property type="entry name" value="TPR_rpt"/>
</dbReference>
<dbReference type="GO" id="GO:0031965">
    <property type="term" value="C:nuclear membrane"/>
    <property type="evidence" value="ECO:0007669"/>
    <property type="project" value="UniProtKB-SubCell"/>
</dbReference>
<dbReference type="PhylomeDB" id="T1IZQ7"/>
<accession>T1IZQ7</accession>
<sequence>MYRTKKDVDKHVSDILNKLKNENERNNRGFVFAKMYVLVRDFESAKRYLAGYLSIKERDGTGHKLMGQIHEQTGHLEKALQSYKRSLELEENQKDVVLKICELYCQLPVDPERARYWADRAEALFPNHATIFKLRECIVTADGDQNSQELEDLIAAELTKRPLDAQLRIKLLKLYLDTERVVEAYDHAFLVENKRPYTDCLDWYYCVTDIVEVYLDENGQKITSEFYFNALNAYDRLVYLCLDERGKRNKLSALNNQVTGVGDCAVALQSFDQTLYKACRLPEPRDGWWGAFLNHMSGQLYFHLGTFILKRAKKDHGHANMKEASWISAGLFLAAYSFKPTDLHSLWFVQATEAKRKEYMIMYKESCFRLSQTGHMVIGLCKEDRSKWLQKIKQQVCTPQGRDKILQRFCSSRDASARTSCFVADLTFMDFTPEFPDVKTLKEYDEIAYSLYPDSLHHVVWLALQYYTTKQKIQPDYRFKIFDGLQFSVNNLNTAVPESLCQLDIDAFLHATVQTSALALEERNAGVYGSQEVSTYLPVSISIPLCSDQQATWWSAAYRLFKNLAKENLADMRHTLQHGIEVVRALGLHGIDVMLMVHLAETFAERARELKEQNNNDIWRHLENRAAHYWKTVIAMLEKLSNNQVCRMPKERIFNSSSRDPSTEDVKKLLEEGSFYLACQAMNSNKNEDALEMFDRLKTPYASYYQALIYKKLSSEDFNQPRELITSEMRSKHIILLTKSRDAFYVTLDRIQGNKKHPLNQVLSYEVEEIETKLARIDPDTAQRHAFDALSDECVSSQDSEDQDPESPRPLGTPSRKSQTLHSTPHISVRHDSPDQVLQTRHREEHTRPSPERLDAQVRYLTYSQESMFKQMLGEQTKLYTEQTKMFSSMSGQIVDELKEIKIHLEEIGKQIAATNRLRSGTRKGERGKPLKEVEASENDDYEYENYYYDDDETDESTAHFDYHYSAYKYSDPAQNDYPYGNVTGLHGTSTVTYAPPQAGGRGAQRGTYANYYPNGPQQPMLPGAAPGHVLPPGHLPYFNPGNISTGLPFCEGQKLPEFNFNPAISNVQLAAKPTSNSEIIGKQTVFSRLGPSSKGDVATSFALSTTPAATTTLTTITTTTPTTGFQFQKTIPNQAISTNDGVGIASTTPSVESVTSITTSNQSATAPHAFQITMPPKSSNAASSTFQSIIASPTIEPEFDSKQSSTNGRNRTASGDEEQTEESTGGDFQPVIPLPDEVEVRTGEEEECVLFESRAKLFRFVNKEWKERGIGMLKILFNEKTGRSRILMRRDQVWKICANHFILSNMKLTSMKDNETTWVWAANDFADEKMVMERFCVKFKTAEIAQNFKTEFEKAQEKQSNASPVVAEVRPIEGFGDRFKPKSGTWSCETCLINNNANAKSCVACSTSKPGLLPIPEPAEQKSTPPAKLSPFTWPDTPKGYKTGNSQKFGAESDASVSKLTPLSGPGGFNLASSTTSAKPWSFGIKQEPVATPEKAAGFVFGGTGGTPDSSGGGFVFGATAMKKDDLIQYGGFTFKTSPSIKPIAEKSEERVKTSPPKAKESDTQIAASKSPKPGVFADFSFSKLTKPEVVNEVTKKKGETDLTKPTPFASESRKDDATMTPLSGLTFKTDSGMSFAALASQKPNVDKFKVDPEFKGFKGSGKSVFQSADTSAEDVEAEADLKFEPIVPLPELVEVRTGEEDDNKLFGERARLYRFDSDTQQWKERGIGEIKILENRTTGAFRILMRREQVHKVCANHRIEAYMELTKLLTSDRALSWAAKDFSEEVESDETFAVRFKSQEMAEKFLQVFQDCLKRLKTVKPKVKEPEVDRQSKKDDLPKVQATNGSDAPLSELFKPKEDSWECSTCSVRNDGTNDTCIACNINRTDKIDAAVKKSEIPLSDLFKPKENSWDCSVCFARNNQQDDKCLACQANRLSAGADVKVPDAKVSDASKFSFAAKSEPTFKFGMTTPTKSAPVFKFGGTPEQESIEFKFGTPQNFEFSFSGVRSKSPAKSPKTPEAETAAEADDSVTDDDGDHIFFSPIIPLPDKVDVKTGEEDEDMLYCQRAKLYRLVGKEWKERGLGDFKILKHKDTGKVRFLMRREFVHKVCLNHYFSAELSFVVKDEKSWMWGATDYADNEPVKEVFTLRFKCKDTAKTFMDAVENAKTMTSSATTEVQTSPQTSFSGFSFRKEGLTSPSLNSFSFGSKFGVSTSPSLSIFGGNLSLTPKKLEEVDSVKEIKEKVDRSDEDSDNLLVVYVKEPSEDQKKMAAELLLPPNFYLYVDEPSCSGCRGCHDEDWSFEGKQGVVETGNDFEIVKESKAEPDRVKQAMDLKLPPNFYLYEKKDPCPGCRGCDKCETNEKSNDESKTEAEAEKSTLLFKDSTGLDFANLAKKEGQTFTTQTSPGFAFGTGNVMVFKPPKANDNSDGEDESTPHQPDIHFDPIVPLPDLIEVKTGEEDEDIVFTQRAKLYRYDLDKKEWKERGVGDAKILKHKKTNRYRMILRREQIYKIACNHSITPDMNLSPLATSETAMCWSAMDFAESETGVPEQFAIKFKSIELTKKFEEKFKECQENLRTTQQQLSESTTDTSTYDTSHSSMSDSESLRNDGSQSEKQQHEDASTAKSEEENEGNAADDDDDEDDDADSVMFEKRVSLSSTDGIRGQFNQIGMGNLRVLYDDDFYGARVQVVTDDGQLVCNHLISIQSAVKVDAKKCTWGAEDYSTNHPMHRQFEASFSSADAAKEFEKTFLEGNEYAKQSDIWDQPYNPAGGDNVGDNGTATTGSKDEVKACSPELAAALSEIIRDLDDAGVASPFPSIDSCLPSCSSSNKTWQFEWDNYGSWEAEDQWTTNKYQKFRAKNSMIQENLERAKNCEFEQKNGTDKCLECLIQIPSQEMALHLSTMYCYAMDQLYTSPPQPQPMITLEGNQNQSEQMVVNEGNIDEMCRTLRSQPRTDPSPQFTPYSTQARFKPVSIYGHPIVRDSLSSPDDSHEFASVCSSDSTVYVDPVDEGRMSRNCRKKSQMKTARRNNHSALSFHTVYDSDNDSSSSNEYFFDPIETRSERCLSWLDEMPQFSAKSFNSRPETPGFIPFNTCRHSDGPSICGCQDSRSVRMPITDQKKFYSIVPETGRLTSAVSAPLAYRQMQSSLSHCICSDVPPQSTINTYLPFTATTANTQYLSPDMADSVNWSQPATCKFNSQSALNEKNTTCFERVETFGPMPLVENESNEREVVFSHSKISIRSSECRCSGRPHSSEEVMIKESCSMSPGRRIRSAEPKFIASCSPRNQFSPVKHSVCPLMLEKDLETDFLLSSPEIMSERAMSDDLPLVIVTGPSSDDRFVMNCRRCRHDMGLLSERISSRMKSEKIDQSTSISPTWKLQQDLRQSAGGISPRSRSPTTESGYFVTSQHSPQPILVRRANETPRGIQPVILQVVSNRKSHQTSVQATNTSPEPLVMRICPGKSKKSYLDSAVQCGGDIFHDPYDAGTDMICTISKPSTVELTRRSDSGTKTKPASVQCSIFESRNMESPVALPRSLVAGGSSRRTPVAVVDEGSSRSTETPFGPFVPNFSSSPPPPTPALHQFCAGSPTLHHSPREAVVSQTAPFQPCTCYFCVAHSLTSTLCSACTTILSQQAPLCQCALCKSLVAIPSQQVTAPSCQPTSVPLCPSDQSVGRSSDSVKETLRDAWTQQSTTETQHAEIQCTDDYFKQNLCSRACSPFPCNDEKPEQPSVREPSETLRTSGSWDDSIQLAEELPRNADVQQPEPTFQTSGFHLQSDIGKGGMWDLGTPGRCPVIELDSRSTPPCVWSLGKFVSSTMSKLIANCSPTPSPEACCRSDMSTSDRRYDSPPRDPCYNQVAQTQTCYYESDGKRPQKRKNLASNDGNKCKAVASSCSSEYVTVSEQSEQNLRQDDDFLKFIISLYHNLPNTCGQTDLRAGQDTSDSSPKMYDKLSHSEKKKWKKRMKRKAVWKAKNGQNGNKSSCCCLGFSGMSELISADEDDSSGSSEDCKCKKMKNTSNPGSHRKNRMTVLTPRMSASWGGLNTIFDSIASTSNNNGRQRPRYSYTGRDGAEEKEYYCWPSNSEADTGYG</sequence>
<keyword evidence="9" id="KW-0509">mRNA transport</keyword>
<feature type="region of interest" description="Disordered" evidence="23">
    <location>
        <begin position="791"/>
        <end position="854"/>
    </location>
</feature>
<feature type="compositionally biased region" description="Polar residues" evidence="23">
    <location>
        <begin position="3367"/>
        <end position="3382"/>
    </location>
</feature>
<feature type="domain" description="RanBP2-type" evidence="25">
    <location>
        <begin position="1908"/>
        <end position="1937"/>
    </location>
</feature>
<feature type="region of interest" description="Disordered" evidence="23">
    <location>
        <begin position="3931"/>
        <end position="3961"/>
    </location>
</feature>
<feature type="compositionally biased region" description="Acidic residues" evidence="23">
    <location>
        <begin position="2627"/>
        <end position="2643"/>
    </location>
</feature>
<evidence type="ECO:0000256" key="10">
    <source>
        <dbReference type="ARBA" id="ARBA00022833"/>
    </source>
</evidence>
<feature type="region of interest" description="Disordered" evidence="23">
    <location>
        <begin position="3827"/>
        <end position="3850"/>
    </location>
</feature>
<evidence type="ECO:0000313" key="26">
    <source>
        <dbReference type="EnsemblMetazoa" id="SMAR006742-PA"/>
    </source>
</evidence>
<feature type="region of interest" description="Disordered" evidence="23">
    <location>
        <begin position="2577"/>
        <end position="2643"/>
    </location>
</feature>
<evidence type="ECO:0000256" key="16">
    <source>
        <dbReference type="ARBA" id="ARBA00023242"/>
    </source>
</evidence>
<evidence type="ECO:0000256" key="8">
    <source>
        <dbReference type="ARBA" id="ARBA00022771"/>
    </source>
</evidence>
<dbReference type="EMBL" id="JH431723">
    <property type="status" value="NOT_ANNOTATED_CDS"/>
    <property type="molecule type" value="Genomic_DNA"/>
</dbReference>
<dbReference type="GO" id="GO:0003677">
    <property type="term" value="F:DNA binding"/>
    <property type="evidence" value="ECO:0007669"/>
    <property type="project" value="UniProtKB-KW"/>
</dbReference>
<evidence type="ECO:0000256" key="17">
    <source>
        <dbReference type="ARBA" id="ARBA00060842"/>
    </source>
</evidence>
<evidence type="ECO:0000256" key="7">
    <source>
        <dbReference type="ARBA" id="ARBA00022737"/>
    </source>
</evidence>
<evidence type="ECO:0000256" key="13">
    <source>
        <dbReference type="ARBA" id="ARBA00023125"/>
    </source>
</evidence>
<dbReference type="SUPFAM" id="SSF90209">
    <property type="entry name" value="Ran binding protein zinc finger-like"/>
    <property type="match status" value="3"/>
</dbReference>
<dbReference type="Proteomes" id="UP000014500">
    <property type="component" value="Unassembled WGS sequence"/>
</dbReference>
<keyword evidence="15" id="KW-0472">Membrane</keyword>
<feature type="repeat" description="TPR" evidence="22">
    <location>
        <begin position="60"/>
        <end position="93"/>
    </location>
</feature>
<feature type="region of interest" description="Disordered" evidence="23">
    <location>
        <begin position="3720"/>
        <end position="3741"/>
    </location>
</feature>
<evidence type="ECO:0000256" key="14">
    <source>
        <dbReference type="ARBA" id="ARBA00023132"/>
    </source>
</evidence>
<evidence type="ECO:0000256" key="21">
    <source>
        <dbReference type="PROSITE-ProRule" id="PRU00322"/>
    </source>
</evidence>
<dbReference type="InterPro" id="IPR011993">
    <property type="entry name" value="PH-like_dom_sf"/>
</dbReference>
<reference evidence="26" key="2">
    <citation type="submission" date="2015-02" db="UniProtKB">
        <authorList>
            <consortium name="EnsemblMetazoa"/>
        </authorList>
    </citation>
    <scope>IDENTIFICATION</scope>
</reference>
<feature type="compositionally biased region" description="Basic and acidic residues" evidence="23">
    <location>
        <begin position="841"/>
        <end position="854"/>
    </location>
</feature>
<proteinExistence type="inferred from homology"/>
<dbReference type="SMART" id="SM00028">
    <property type="entry name" value="TPR"/>
    <property type="match status" value="1"/>
</dbReference>
<feature type="compositionally biased region" description="Polar residues" evidence="23">
    <location>
        <begin position="3391"/>
        <end position="3409"/>
    </location>
</feature>
<keyword evidence="27" id="KW-1185">Reference proteome</keyword>
<feature type="compositionally biased region" description="Acidic residues" evidence="23">
    <location>
        <begin position="2023"/>
        <end position="2034"/>
    </location>
</feature>
<evidence type="ECO:0000256" key="20">
    <source>
        <dbReference type="ARBA" id="ARBA00079437"/>
    </source>
</evidence>
<keyword evidence="14" id="KW-0906">Nuclear pore complex</keyword>
<dbReference type="SMART" id="SM00160">
    <property type="entry name" value="RanBD"/>
    <property type="match status" value="4"/>
</dbReference>
<feature type="compositionally biased region" description="Low complexity" evidence="23">
    <location>
        <begin position="2583"/>
        <end position="2602"/>
    </location>
</feature>
<dbReference type="GO" id="GO:0005643">
    <property type="term" value="C:nuclear pore"/>
    <property type="evidence" value="ECO:0007669"/>
    <property type="project" value="UniProtKB-SubCell"/>
</dbReference>
<dbReference type="GO" id="GO:0006913">
    <property type="term" value="P:nucleocytoplasmic transport"/>
    <property type="evidence" value="ECO:0007669"/>
    <property type="project" value="InterPro"/>
</dbReference>
<dbReference type="Pfam" id="PF00638">
    <property type="entry name" value="Ran_BP1"/>
    <property type="match status" value="4"/>
</dbReference>
<evidence type="ECO:0000256" key="12">
    <source>
        <dbReference type="ARBA" id="ARBA00023010"/>
    </source>
</evidence>
<dbReference type="InterPro" id="IPR000156">
    <property type="entry name" value="Ran_bind_dom"/>
</dbReference>
<evidence type="ECO:0000256" key="9">
    <source>
        <dbReference type="ARBA" id="ARBA00022816"/>
    </source>
</evidence>
<dbReference type="FunFam" id="1.25.40.10:FF:000582">
    <property type="entry name" value="E3 SUMO-protein ligase RanBP2"/>
    <property type="match status" value="1"/>
</dbReference>
<keyword evidence="6" id="KW-0479">Metal-binding</keyword>
<dbReference type="PROSITE" id="PS50196">
    <property type="entry name" value="RANBD1"/>
    <property type="match status" value="4"/>
</dbReference>
<dbReference type="EnsemblMetazoa" id="SMAR006742-RA">
    <property type="protein sequence ID" value="SMAR006742-PA"/>
    <property type="gene ID" value="SMAR006742"/>
</dbReference>
<dbReference type="FunFam" id="4.10.1060.10:FF:000001">
    <property type="entry name" value="Nuclear pore complex protein Nup153"/>
    <property type="match status" value="1"/>
</dbReference>
<feature type="region of interest" description="Disordered" evidence="23">
    <location>
        <begin position="3359"/>
        <end position="3411"/>
    </location>
</feature>
<feature type="region of interest" description="Disordered" evidence="23">
    <location>
        <begin position="3994"/>
        <end position="4023"/>
    </location>
</feature>
<keyword evidence="11" id="KW-0653">Protein transport</keyword>
<keyword evidence="8 21" id="KW-0863">Zinc-finger</keyword>
<evidence type="ECO:0000256" key="5">
    <source>
        <dbReference type="ARBA" id="ARBA00022553"/>
    </source>
</evidence>
<keyword evidence="16" id="KW-0539">Nucleus</keyword>
<dbReference type="GO" id="GO:0005096">
    <property type="term" value="F:GTPase activator activity"/>
    <property type="evidence" value="ECO:0007669"/>
    <property type="project" value="TreeGrafter"/>
</dbReference>
<dbReference type="HOGENOM" id="CLU_223991_0_0_1"/>
<dbReference type="GO" id="GO:0008270">
    <property type="term" value="F:zinc ion binding"/>
    <property type="evidence" value="ECO:0007669"/>
    <property type="project" value="UniProtKB-KW"/>
</dbReference>
<dbReference type="eggNOG" id="KOG0864">
    <property type="taxonomic scope" value="Eukaryota"/>
</dbReference>
<dbReference type="PROSITE" id="PS01358">
    <property type="entry name" value="ZF_RANBP2_1"/>
    <property type="match status" value="3"/>
</dbReference>
<evidence type="ECO:0000256" key="1">
    <source>
        <dbReference type="ARBA" id="ARBA00001947"/>
    </source>
</evidence>
<keyword evidence="7" id="KW-0677">Repeat</keyword>
<evidence type="ECO:0000256" key="18">
    <source>
        <dbReference type="ARBA" id="ARBA00068609"/>
    </source>
</evidence>
<dbReference type="GO" id="GO:0015031">
    <property type="term" value="P:protein transport"/>
    <property type="evidence" value="ECO:0007669"/>
    <property type="project" value="UniProtKB-KW"/>
</dbReference>
<feature type="compositionally biased region" description="Polar residues" evidence="23">
    <location>
        <begin position="815"/>
        <end position="826"/>
    </location>
</feature>
<feature type="domain" description="RanBP2-type" evidence="25">
    <location>
        <begin position="1383"/>
        <end position="1412"/>
    </location>
</feature>
<feature type="compositionally biased region" description="Polar residues" evidence="23">
    <location>
        <begin position="1203"/>
        <end position="1214"/>
    </location>
</feature>
<feature type="compositionally biased region" description="Basic and acidic residues" evidence="23">
    <location>
        <begin position="3838"/>
        <end position="3847"/>
    </location>
</feature>
<feature type="domain" description="RanBD1" evidence="24">
    <location>
        <begin position="1684"/>
        <end position="1820"/>
    </location>
</feature>
<dbReference type="InterPro" id="IPR001876">
    <property type="entry name" value="Znf_RanBP2"/>
</dbReference>
<comment type="cofactor">
    <cofactor evidence="1">
        <name>Zn(2+)</name>
        <dbReference type="ChEBI" id="CHEBI:29105"/>
    </cofactor>
</comment>
<dbReference type="InterPro" id="IPR011990">
    <property type="entry name" value="TPR-like_helical_dom_sf"/>
</dbReference>
<dbReference type="SUPFAM" id="SSF50729">
    <property type="entry name" value="PH domain-like"/>
    <property type="match status" value="5"/>
</dbReference>
<evidence type="ECO:0000256" key="15">
    <source>
        <dbReference type="ARBA" id="ARBA00023136"/>
    </source>
</evidence>
<dbReference type="PROSITE" id="PS50199">
    <property type="entry name" value="ZF_RANBP2_2"/>
    <property type="match status" value="3"/>
</dbReference>
<feature type="compositionally biased region" description="Basic and acidic residues" evidence="23">
    <location>
        <begin position="1825"/>
        <end position="1840"/>
    </location>
</feature>
<evidence type="ECO:0000256" key="23">
    <source>
        <dbReference type="SAM" id="MobiDB-lite"/>
    </source>
</evidence>
<evidence type="ECO:0000259" key="25">
    <source>
        <dbReference type="PROSITE" id="PS50199"/>
    </source>
</evidence>
<dbReference type="InterPro" id="IPR045255">
    <property type="entry name" value="RanBP1-like"/>
</dbReference>
<feature type="compositionally biased region" description="Basic and acidic residues" evidence="23">
    <location>
        <begin position="1545"/>
        <end position="1564"/>
    </location>
</feature>
<dbReference type="Gene3D" id="1.25.40.10">
    <property type="entry name" value="Tetratricopeptide repeat domain"/>
    <property type="match status" value="1"/>
</dbReference>
<dbReference type="SMART" id="SM00547">
    <property type="entry name" value="ZnF_RBZ"/>
    <property type="match status" value="3"/>
</dbReference>
<keyword evidence="10" id="KW-0862">Zinc</keyword>
<dbReference type="PROSITE" id="PS50005">
    <property type="entry name" value="TPR"/>
    <property type="match status" value="1"/>
</dbReference>
<feature type="region of interest" description="Disordered" evidence="23">
    <location>
        <begin position="2418"/>
        <end position="2443"/>
    </location>
</feature>
<evidence type="ECO:0000256" key="3">
    <source>
        <dbReference type="ARBA" id="ARBA00004567"/>
    </source>
</evidence>
<organism evidence="26 27">
    <name type="scientific">Strigamia maritima</name>
    <name type="common">European centipede</name>
    <name type="synonym">Geophilus maritimus</name>
    <dbReference type="NCBI Taxonomy" id="126957"/>
    <lineage>
        <taxon>Eukaryota</taxon>
        <taxon>Metazoa</taxon>
        <taxon>Ecdysozoa</taxon>
        <taxon>Arthropoda</taxon>
        <taxon>Myriapoda</taxon>
        <taxon>Chilopoda</taxon>
        <taxon>Pleurostigmophora</taxon>
        <taxon>Geophilomorpha</taxon>
        <taxon>Linotaeniidae</taxon>
        <taxon>Strigamia</taxon>
    </lineage>
</organism>
<feature type="region of interest" description="Disordered" evidence="23">
    <location>
        <begin position="1825"/>
        <end position="1854"/>
    </location>
</feature>
<dbReference type="STRING" id="126957.T1IZQ7"/>
<comment type="similarity">
    <text evidence="17">Belongs to the NUP153 family.</text>
</comment>
<evidence type="ECO:0000256" key="11">
    <source>
        <dbReference type="ARBA" id="ARBA00022927"/>
    </source>
</evidence>
<feature type="region of interest" description="Disordered" evidence="23">
    <location>
        <begin position="2005"/>
        <end position="2034"/>
    </location>
</feature>
<feature type="region of interest" description="Disordered" evidence="23">
    <location>
        <begin position="1598"/>
        <end position="1623"/>
    </location>
</feature>
<dbReference type="GO" id="GO:0005737">
    <property type="term" value="C:cytoplasm"/>
    <property type="evidence" value="ECO:0007669"/>
    <property type="project" value="TreeGrafter"/>
</dbReference>
<evidence type="ECO:0000259" key="24">
    <source>
        <dbReference type="PROSITE" id="PS50196"/>
    </source>
</evidence>
<feature type="domain" description="RanBD1" evidence="24">
    <location>
        <begin position="2440"/>
        <end position="2577"/>
    </location>
</feature>
<keyword evidence="12" id="KW-0811">Translocation</keyword>
<dbReference type="OMA" id="DTWECSG"/>
<keyword evidence="13" id="KW-0238">DNA-binding</keyword>
<feature type="domain" description="RanBP2-type" evidence="25">
    <location>
        <begin position="1859"/>
        <end position="1888"/>
    </location>
</feature>
<protein>
    <recommendedName>
        <fullName evidence="18">Nuclear pore complex protein Nup153</fullName>
    </recommendedName>
    <alternativeName>
        <fullName evidence="20">153 kDa nucleoporin</fullName>
    </alternativeName>
    <alternativeName>
        <fullName evidence="19">Nucleoporin Nup153</fullName>
    </alternativeName>
</protein>
<dbReference type="CDD" id="cd13179">
    <property type="entry name" value="RanBD_RanBP1"/>
    <property type="match status" value="1"/>
</dbReference>
<dbReference type="PANTHER" id="PTHR23138:SF87">
    <property type="entry name" value="E3 SUMO-PROTEIN LIGASE RANBP2"/>
    <property type="match status" value="1"/>
</dbReference>
<dbReference type="InterPro" id="IPR036443">
    <property type="entry name" value="Znf_RanBP2_sf"/>
</dbReference>
<feature type="compositionally biased region" description="Basic and acidic residues" evidence="23">
    <location>
        <begin position="2614"/>
        <end position="2626"/>
    </location>
</feature>
<dbReference type="Gene3D" id="2.30.29.30">
    <property type="entry name" value="Pleckstrin-homology domain (PH domain)/Phosphotyrosine-binding domain (PTB)"/>
    <property type="match status" value="5"/>
</dbReference>
<keyword evidence="4" id="KW-0813">Transport</keyword>
<comment type="subcellular location">
    <subcellularLocation>
        <location evidence="2">Nucleus membrane</location>
    </subcellularLocation>
    <subcellularLocation>
        <location evidence="3">Nucleus</location>
        <location evidence="3">Nuclear pore complex</location>
    </subcellularLocation>
</comment>
<dbReference type="Pfam" id="PF00641">
    <property type="entry name" value="Zn_ribbon_RanBP"/>
    <property type="match status" value="3"/>
</dbReference>
<evidence type="ECO:0000256" key="19">
    <source>
        <dbReference type="ARBA" id="ARBA00078197"/>
    </source>
</evidence>
<dbReference type="Gene3D" id="4.10.1060.10">
    <property type="entry name" value="Zinc finger, RanBP2-type"/>
    <property type="match status" value="3"/>
</dbReference>
<feature type="domain" description="RanBD1" evidence="24">
    <location>
        <begin position="1228"/>
        <end position="1362"/>
    </location>
</feature>
<feature type="region of interest" description="Disordered" evidence="23">
    <location>
        <begin position="1543"/>
        <end position="1572"/>
    </location>
</feature>
<dbReference type="GO" id="GO:0051028">
    <property type="term" value="P:mRNA transport"/>
    <property type="evidence" value="ECO:0007669"/>
    <property type="project" value="UniProtKB-KW"/>
</dbReference>